<accession>A0A4R3Y8V1</accession>
<protein>
    <submittedName>
        <fullName evidence="1">Putative phage baseplate assembly protein</fullName>
    </submittedName>
</protein>
<comment type="caution">
    <text evidence="1">The sequence shown here is derived from an EMBL/GenBank/DDBJ whole genome shotgun (WGS) entry which is preliminary data.</text>
</comment>
<reference evidence="1 2" key="1">
    <citation type="submission" date="2019-03" db="EMBL/GenBank/DDBJ databases">
        <title>Genomic Encyclopedia of Type Strains, Phase IV (KMG-IV): sequencing the most valuable type-strain genomes for metagenomic binning, comparative biology and taxonomic classification.</title>
        <authorList>
            <person name="Goeker M."/>
        </authorList>
    </citation>
    <scope>NUCLEOTIDE SEQUENCE [LARGE SCALE GENOMIC DNA]</scope>
    <source>
        <strain evidence="1 2">DSM 100309</strain>
    </source>
</reference>
<sequence length="885" mass="97386">MMDSPTLACRIAERRKKLFGNPDWNGMDFVEVSEDQRSLCVHFFGHVPENVTVDNICIEGGRRILDIKAIKVEIERADDPELDDCLRITLDKLGDFSIYRLCLVKKISTSVEVKALANSAAAGEPQYQPLPGLDPRYACVCFSFKVDCSNDLDCKQEQTCPPEVFPTPEINYLAKDYASFRQLIYDRLALIMPDWQERHVPDLGVTLVELLAYAGDYLSYYQDAVATEAYLETARRRISVRRHARLVDYRMHEGNNARTWVTVCTKTDLDPIAASNLYFITSFPGIKAASGRVVKAVDLEGVPTNWYEVFEPLVTDPATKYQFRAAHCNMHFYTWGDLQCCLAKGATQATLLDQVLPPDPVSDAGGGANPEGVLSQVAVLPQPVRILDLHVGDVLIFEEILGPTTRNPADADFAHRHAVRLTKVTPSLDGLLGRLVLEIEWDPEDALPFSLCLSARMPAPDCTRIDDISVAHGNVVLVDHGRRVCEPIGPVPPKETIGECACDGSVLESSITPEPFRPTLSQTPLTFGQPLADTGSASASIVQDQRLALPYVSLQEYAGATADGEKWQAQYDLLDSIGDQRHFVAEVDDDGRSHLRFGDGNLGRIPSAGTYFQACYRVGNGTTGNVGRDTLTYLVLREGSLSADSIEPRNPLPAKGGAAPEPMAEVKLFAPQAFRARRERAITAEDYSELAQNNPKLQRAAAELRWMGSWYEAHVAIDPLYTEIADAALLKEVEDYLYTYRRMGHDLAVVPARYVPIDMKMEICVLPHFERATVKAELLKVLGRGQLADGKLGFFNPDNLSFGEGIYVSRLIAAVKGVDGVDAVRLLRLARLDASTSCIVPISGGNTCVPTSGVLPMAVMEIAQLDNDPSFPENGKLELILRGGL</sequence>
<dbReference type="NCBIfam" id="TIGR02243">
    <property type="entry name" value="putative baseplate assembly protein"/>
    <property type="match status" value="1"/>
</dbReference>
<evidence type="ECO:0000313" key="2">
    <source>
        <dbReference type="Proteomes" id="UP000295367"/>
    </source>
</evidence>
<keyword evidence="2" id="KW-1185">Reference proteome</keyword>
<dbReference type="EMBL" id="SMCO01000006">
    <property type="protein sequence ID" value="TCV86743.1"/>
    <property type="molecule type" value="Genomic_DNA"/>
</dbReference>
<name>A0A4R3Y8V1_9PROT</name>
<dbReference type="AlphaFoldDB" id="A0A4R3Y8V1"/>
<gene>
    <name evidence="1" type="ORF">EDC63_106104</name>
</gene>
<dbReference type="RefSeq" id="WP_223272280.1">
    <property type="nucleotide sequence ID" value="NZ_SMCO01000006.1"/>
</dbReference>
<proteinExistence type="predicted"/>
<evidence type="ECO:0000313" key="1">
    <source>
        <dbReference type="EMBL" id="TCV86743.1"/>
    </source>
</evidence>
<organism evidence="1 2">
    <name type="scientific">Sulfurirhabdus autotrophica</name>
    <dbReference type="NCBI Taxonomy" id="1706046"/>
    <lineage>
        <taxon>Bacteria</taxon>
        <taxon>Pseudomonadati</taxon>
        <taxon>Pseudomonadota</taxon>
        <taxon>Betaproteobacteria</taxon>
        <taxon>Nitrosomonadales</taxon>
        <taxon>Sulfuricellaceae</taxon>
        <taxon>Sulfurirhabdus</taxon>
    </lineage>
</organism>
<dbReference type="InterPro" id="IPR011749">
    <property type="entry name" value="CHP02243"/>
</dbReference>
<dbReference type="Proteomes" id="UP000295367">
    <property type="component" value="Unassembled WGS sequence"/>
</dbReference>